<dbReference type="Pfam" id="PF17868">
    <property type="entry name" value="AAA_lid_8"/>
    <property type="match status" value="1"/>
</dbReference>
<dbReference type="Gene3D" id="3.40.50.300">
    <property type="entry name" value="P-loop containing nucleotide triphosphate hydrolases"/>
    <property type="match status" value="1"/>
</dbReference>
<accession>A0A1I6AVH0</accession>
<reference evidence="3" key="1">
    <citation type="submission" date="2016-10" db="EMBL/GenBank/DDBJ databases">
        <authorList>
            <person name="Varghese N."/>
            <person name="Submissions S."/>
        </authorList>
    </citation>
    <scope>NUCLEOTIDE SEQUENCE [LARGE SCALE GENOMIC DNA]</scope>
    <source>
        <strain evidence="3">DSM 11706</strain>
    </source>
</reference>
<keyword evidence="3" id="KW-1185">Reference proteome</keyword>
<protein>
    <submittedName>
        <fullName evidence="2">MoxR-like ATPase</fullName>
    </submittedName>
</protein>
<dbReference type="InterPro" id="IPR003593">
    <property type="entry name" value="AAA+_ATPase"/>
</dbReference>
<dbReference type="SMART" id="SM00382">
    <property type="entry name" value="AAA"/>
    <property type="match status" value="1"/>
</dbReference>
<dbReference type="PANTHER" id="PTHR32204:SF0">
    <property type="entry name" value="ATPASE RAVA"/>
    <property type="match status" value="1"/>
</dbReference>
<dbReference type="RefSeq" id="WP_093538284.1">
    <property type="nucleotide sequence ID" value="NZ_FOXU01000009.1"/>
</dbReference>
<dbReference type="Proteomes" id="UP000198734">
    <property type="component" value="Unassembled WGS sequence"/>
</dbReference>
<evidence type="ECO:0000259" key="1">
    <source>
        <dbReference type="SMART" id="SM00382"/>
    </source>
</evidence>
<dbReference type="Pfam" id="PF20030">
    <property type="entry name" value="bpMoxR"/>
    <property type="match status" value="1"/>
</dbReference>
<dbReference type="PANTHER" id="PTHR32204">
    <property type="entry name" value="ATPASE RAVA"/>
    <property type="match status" value="1"/>
</dbReference>
<proteinExistence type="predicted"/>
<evidence type="ECO:0000313" key="3">
    <source>
        <dbReference type="Proteomes" id="UP000198734"/>
    </source>
</evidence>
<dbReference type="SUPFAM" id="SSF52540">
    <property type="entry name" value="P-loop containing nucleoside triphosphate hydrolases"/>
    <property type="match status" value="1"/>
</dbReference>
<dbReference type="InterPro" id="IPR027417">
    <property type="entry name" value="P-loop_NTPase"/>
</dbReference>
<evidence type="ECO:0000313" key="2">
    <source>
        <dbReference type="EMBL" id="SFQ72666.1"/>
    </source>
</evidence>
<dbReference type="AlphaFoldDB" id="A0A1I6AVH0"/>
<sequence length="391" mass="44729">MIFTNCNKLEEIRQALNSKFFERENEVEGILVALLSRQHMLMIGPAGTAKSALSSELSKIIEGSAYFQWLLTKFSTPEEVFGPLSLKGLEQGVYQRIITSKMPEANIVFLDEIFKANSAILNSLLTLINERLFYNNGSPVQVPLMSVIGASNEYPEEEEGLDALFDRFLLRFEIDFIADETNFVSMLKAAGQTIQMPFMTMEELLHLQFLTDRVVIPDEVYKALSKIRVELRDEGIRPSDRRFKQSLSVLQAKAMINQRQVVQMDDIAILENVLWEKVEQKDAVSYIIRNHAHDVITQTLYSLQNEANEVFYSILQDQSPETGMEATQKMMVLVADLNKLKNQSESRKADIDVLLNKVTSMQHEMLNRILEPCYLDNLGEKRCSTSIFFKM</sequence>
<dbReference type="InterPro" id="IPR050513">
    <property type="entry name" value="RavA_ATPases"/>
</dbReference>
<name>A0A1I6AVH0_9BACI</name>
<gene>
    <name evidence="2" type="ORF">SAMN05421670_3650</name>
</gene>
<dbReference type="EMBL" id="FOXU01000009">
    <property type="protein sequence ID" value="SFQ72666.1"/>
    <property type="molecule type" value="Genomic_DNA"/>
</dbReference>
<dbReference type="InterPro" id="IPR041538">
    <property type="entry name" value="RavA-like_AAA_lid"/>
</dbReference>
<dbReference type="OrthoDB" id="1814213at2"/>
<dbReference type="CDD" id="cd00009">
    <property type="entry name" value="AAA"/>
    <property type="match status" value="1"/>
</dbReference>
<organism evidence="2 3">
    <name type="scientific">Psychrobacillus psychrotolerans</name>
    <dbReference type="NCBI Taxonomy" id="126156"/>
    <lineage>
        <taxon>Bacteria</taxon>
        <taxon>Bacillati</taxon>
        <taxon>Bacillota</taxon>
        <taxon>Bacilli</taxon>
        <taxon>Bacillales</taxon>
        <taxon>Bacillaceae</taxon>
        <taxon>Psychrobacillus</taxon>
    </lineage>
</organism>
<dbReference type="InterPro" id="IPR045427">
    <property type="entry name" value="MoxR"/>
</dbReference>
<feature type="domain" description="AAA+ ATPase" evidence="1">
    <location>
        <begin position="36"/>
        <end position="178"/>
    </location>
</feature>
<dbReference type="STRING" id="126156.SAMN05421670_3650"/>